<dbReference type="InParanoid" id="E3N821"/>
<dbReference type="SUPFAM" id="SSF53098">
    <property type="entry name" value="Ribonuclease H-like"/>
    <property type="match status" value="1"/>
</dbReference>
<dbReference type="Pfam" id="PF01612">
    <property type="entry name" value="DNA_pol_A_exo1"/>
    <property type="match status" value="1"/>
</dbReference>
<dbReference type="eggNOG" id="ENOG502RT6W">
    <property type="taxonomic scope" value="Eukaryota"/>
</dbReference>
<dbReference type="FunCoup" id="E3N821">
    <property type="interactions" value="570"/>
</dbReference>
<evidence type="ECO:0000313" key="2">
    <source>
        <dbReference type="EMBL" id="EFO89243.1"/>
    </source>
</evidence>
<dbReference type="STRING" id="31234.E3N821"/>
<name>E3N821_CAERE</name>
<protein>
    <recommendedName>
        <fullName evidence="1">3'-5' exonuclease domain-containing protein</fullName>
    </recommendedName>
</protein>
<evidence type="ECO:0000259" key="1">
    <source>
        <dbReference type="Pfam" id="PF01612"/>
    </source>
</evidence>
<dbReference type="GO" id="GO:0006139">
    <property type="term" value="P:nucleobase-containing compound metabolic process"/>
    <property type="evidence" value="ECO:0007669"/>
    <property type="project" value="InterPro"/>
</dbReference>
<evidence type="ECO:0000313" key="3">
    <source>
        <dbReference type="Proteomes" id="UP000008281"/>
    </source>
</evidence>
<dbReference type="AlphaFoldDB" id="E3N821"/>
<organism evidence="3">
    <name type="scientific">Caenorhabditis remanei</name>
    <name type="common">Caenorhabditis vulgaris</name>
    <dbReference type="NCBI Taxonomy" id="31234"/>
    <lineage>
        <taxon>Eukaryota</taxon>
        <taxon>Metazoa</taxon>
        <taxon>Ecdysozoa</taxon>
        <taxon>Nematoda</taxon>
        <taxon>Chromadorea</taxon>
        <taxon>Rhabditida</taxon>
        <taxon>Rhabditina</taxon>
        <taxon>Rhabditomorpha</taxon>
        <taxon>Rhabditoidea</taxon>
        <taxon>Rhabditidae</taxon>
        <taxon>Peloderinae</taxon>
        <taxon>Caenorhabditis</taxon>
    </lineage>
</organism>
<dbReference type="InterPro" id="IPR002562">
    <property type="entry name" value="3'-5'_exonuclease_dom"/>
</dbReference>
<keyword evidence="3" id="KW-1185">Reference proteome</keyword>
<dbReference type="Gene3D" id="3.30.420.10">
    <property type="entry name" value="Ribonuclease H-like superfamily/Ribonuclease H"/>
    <property type="match status" value="1"/>
</dbReference>
<dbReference type="HOGENOM" id="CLU_054835_0_0_1"/>
<sequence length="275" mass="32316">MEHFRIILTLLQFLKKDISFNCIRDMVLRGFELKPFKRHHGEKIMEIVGKMKLKNPDFIHPVKFNALKNILLTEGRYNWEAMIELRNPSFFPEHSMIYYKEFDSSILNSFRIEVTDSLHKGHDIVRSFPRKYKSFIYVDTENSYTTLPHGTDLALLTFCDIATRTVLLWRVHKMSAHQMRQIQGVIRGISEMRQFACFGAEPFFESPQDVQYQRNDGTLISLKEAVKESVGLDIDKRETMSDWTKEILTKDQIVYAAMDALAVHYIWSGRRIRLG</sequence>
<dbReference type="InterPro" id="IPR012337">
    <property type="entry name" value="RNaseH-like_sf"/>
</dbReference>
<proteinExistence type="predicted"/>
<dbReference type="OrthoDB" id="5844743at2759"/>
<dbReference type="Proteomes" id="UP000008281">
    <property type="component" value="Unassembled WGS sequence"/>
</dbReference>
<reference evidence="2" key="1">
    <citation type="submission" date="2007-07" db="EMBL/GenBank/DDBJ databases">
        <title>PCAP assembly of the Caenorhabditis remanei genome.</title>
        <authorList>
            <consortium name="The Caenorhabditis remanei Sequencing Consortium"/>
            <person name="Wilson R.K."/>
        </authorList>
    </citation>
    <scope>NUCLEOTIDE SEQUENCE [LARGE SCALE GENOMIC DNA]</scope>
    <source>
        <strain evidence="2">PB4641</strain>
    </source>
</reference>
<dbReference type="GO" id="GO:0008408">
    <property type="term" value="F:3'-5' exonuclease activity"/>
    <property type="evidence" value="ECO:0007669"/>
    <property type="project" value="InterPro"/>
</dbReference>
<dbReference type="EMBL" id="DS268553">
    <property type="protein sequence ID" value="EFO89243.1"/>
    <property type="molecule type" value="Genomic_DNA"/>
</dbReference>
<gene>
    <name evidence="2" type="ORF">CRE_16334</name>
</gene>
<feature type="domain" description="3'-5' exonuclease" evidence="1">
    <location>
        <begin position="211"/>
        <end position="267"/>
    </location>
</feature>
<accession>E3N821</accession>
<dbReference type="GO" id="GO:0003676">
    <property type="term" value="F:nucleic acid binding"/>
    <property type="evidence" value="ECO:0007669"/>
    <property type="project" value="InterPro"/>
</dbReference>
<dbReference type="InterPro" id="IPR036397">
    <property type="entry name" value="RNaseH_sf"/>
</dbReference>